<dbReference type="Proteomes" id="UP000634136">
    <property type="component" value="Unassembled WGS sequence"/>
</dbReference>
<keyword evidence="2" id="KW-1185">Reference proteome</keyword>
<dbReference type="EMBL" id="JAAIUW010000009">
    <property type="protein sequence ID" value="KAF7814992.1"/>
    <property type="molecule type" value="Genomic_DNA"/>
</dbReference>
<reference evidence="1" key="1">
    <citation type="submission" date="2020-09" db="EMBL/GenBank/DDBJ databases">
        <title>Genome-Enabled Discovery of Anthraquinone Biosynthesis in Senna tora.</title>
        <authorList>
            <person name="Kang S.-H."/>
            <person name="Pandey R.P."/>
            <person name="Lee C.-M."/>
            <person name="Sim J.-S."/>
            <person name="Jeong J.-T."/>
            <person name="Choi B.-S."/>
            <person name="Jung M."/>
            <person name="Ginzburg D."/>
            <person name="Zhao K."/>
            <person name="Won S.Y."/>
            <person name="Oh T.-J."/>
            <person name="Yu Y."/>
            <person name="Kim N.-H."/>
            <person name="Lee O.R."/>
            <person name="Lee T.-H."/>
            <person name="Bashyal P."/>
            <person name="Kim T.-S."/>
            <person name="Lee W.-H."/>
            <person name="Kawkins C."/>
            <person name="Kim C.-K."/>
            <person name="Kim J.S."/>
            <person name="Ahn B.O."/>
            <person name="Rhee S.Y."/>
            <person name="Sohng J.K."/>
        </authorList>
    </citation>
    <scope>NUCLEOTIDE SEQUENCE</scope>
    <source>
        <tissue evidence="1">Leaf</tissue>
    </source>
</reference>
<accession>A0A834T4A8</accession>
<sequence length="110" mass="12466">MALHQALSEDGQTIKLAKRYKSAAVPKLKNITPVICWSNQEPNDPGRMWKENKEVVGRSIKRALLTPIQVRNIQSHSIRFKSQGMKYRNFGIGETSRPLILNPRNKASSP</sequence>
<name>A0A834T4A8_9FABA</name>
<gene>
    <name evidence="1" type="ORF">G2W53_028961</name>
</gene>
<proteinExistence type="predicted"/>
<evidence type="ECO:0000313" key="1">
    <source>
        <dbReference type="EMBL" id="KAF7814992.1"/>
    </source>
</evidence>
<dbReference type="AlphaFoldDB" id="A0A834T4A8"/>
<evidence type="ECO:0000313" key="2">
    <source>
        <dbReference type="Proteomes" id="UP000634136"/>
    </source>
</evidence>
<protein>
    <submittedName>
        <fullName evidence="1">Uncharacterized protein</fullName>
    </submittedName>
</protein>
<comment type="caution">
    <text evidence="1">The sequence shown here is derived from an EMBL/GenBank/DDBJ whole genome shotgun (WGS) entry which is preliminary data.</text>
</comment>
<organism evidence="1 2">
    <name type="scientific">Senna tora</name>
    <dbReference type="NCBI Taxonomy" id="362788"/>
    <lineage>
        <taxon>Eukaryota</taxon>
        <taxon>Viridiplantae</taxon>
        <taxon>Streptophyta</taxon>
        <taxon>Embryophyta</taxon>
        <taxon>Tracheophyta</taxon>
        <taxon>Spermatophyta</taxon>
        <taxon>Magnoliopsida</taxon>
        <taxon>eudicotyledons</taxon>
        <taxon>Gunneridae</taxon>
        <taxon>Pentapetalae</taxon>
        <taxon>rosids</taxon>
        <taxon>fabids</taxon>
        <taxon>Fabales</taxon>
        <taxon>Fabaceae</taxon>
        <taxon>Caesalpinioideae</taxon>
        <taxon>Cassia clade</taxon>
        <taxon>Senna</taxon>
    </lineage>
</organism>